<evidence type="ECO:0000256" key="1">
    <source>
        <dbReference type="SAM" id="MobiDB-lite"/>
    </source>
</evidence>
<evidence type="ECO:0000313" key="2">
    <source>
        <dbReference type="EMBL" id="KAJ8344279.1"/>
    </source>
</evidence>
<dbReference type="AlphaFoldDB" id="A0A9Q1EST6"/>
<proteinExistence type="predicted"/>
<dbReference type="EMBL" id="JAINUF010000013">
    <property type="protein sequence ID" value="KAJ8344279.1"/>
    <property type="molecule type" value="Genomic_DNA"/>
</dbReference>
<feature type="region of interest" description="Disordered" evidence="1">
    <location>
        <begin position="1"/>
        <end position="31"/>
    </location>
</feature>
<reference evidence="2" key="1">
    <citation type="journal article" date="2023" name="Science">
        <title>Genome structures resolve the early diversification of teleost fishes.</title>
        <authorList>
            <person name="Parey E."/>
            <person name="Louis A."/>
            <person name="Montfort J."/>
            <person name="Bouchez O."/>
            <person name="Roques C."/>
            <person name="Iampietro C."/>
            <person name="Lluch J."/>
            <person name="Castinel A."/>
            <person name="Donnadieu C."/>
            <person name="Desvignes T."/>
            <person name="Floi Bucao C."/>
            <person name="Jouanno E."/>
            <person name="Wen M."/>
            <person name="Mejri S."/>
            <person name="Dirks R."/>
            <person name="Jansen H."/>
            <person name="Henkel C."/>
            <person name="Chen W.J."/>
            <person name="Zahm M."/>
            <person name="Cabau C."/>
            <person name="Klopp C."/>
            <person name="Thompson A.W."/>
            <person name="Robinson-Rechavi M."/>
            <person name="Braasch I."/>
            <person name="Lecointre G."/>
            <person name="Bobe J."/>
            <person name="Postlethwait J.H."/>
            <person name="Berthelot C."/>
            <person name="Roest Crollius H."/>
            <person name="Guiguen Y."/>
        </authorList>
    </citation>
    <scope>NUCLEOTIDE SEQUENCE</scope>
    <source>
        <strain evidence="2">WJC10195</strain>
    </source>
</reference>
<name>A0A9Q1EST6_SYNKA</name>
<gene>
    <name evidence="2" type="ORF">SKAU_G00316080</name>
</gene>
<protein>
    <submittedName>
        <fullName evidence="2">Uncharacterized protein</fullName>
    </submittedName>
</protein>
<organism evidence="2 3">
    <name type="scientific">Synaphobranchus kaupii</name>
    <name type="common">Kaup's arrowtooth eel</name>
    <dbReference type="NCBI Taxonomy" id="118154"/>
    <lineage>
        <taxon>Eukaryota</taxon>
        <taxon>Metazoa</taxon>
        <taxon>Chordata</taxon>
        <taxon>Craniata</taxon>
        <taxon>Vertebrata</taxon>
        <taxon>Euteleostomi</taxon>
        <taxon>Actinopterygii</taxon>
        <taxon>Neopterygii</taxon>
        <taxon>Teleostei</taxon>
        <taxon>Anguilliformes</taxon>
        <taxon>Synaphobranchidae</taxon>
        <taxon>Synaphobranchus</taxon>
    </lineage>
</organism>
<dbReference type="Proteomes" id="UP001152622">
    <property type="component" value="Chromosome 13"/>
</dbReference>
<comment type="caution">
    <text evidence="2">The sequence shown here is derived from an EMBL/GenBank/DDBJ whole genome shotgun (WGS) entry which is preliminary data.</text>
</comment>
<sequence length="149" mass="15897">MKPCAFQQPAARSGPTALVQQTGPGNAVRDNTGQRFRAPAVVLASKKLPCTPTPSPGPRARDLREKSAILLVLSIVMQMHSPRPSSHPSRMTGQPGYCLDLPRICVSAPLRSRGQGPVHSGRRRRTEGISGCCCYVNTADNQAKNNGAV</sequence>
<evidence type="ECO:0000313" key="3">
    <source>
        <dbReference type="Proteomes" id="UP001152622"/>
    </source>
</evidence>
<keyword evidence="3" id="KW-1185">Reference proteome</keyword>
<accession>A0A9Q1EST6</accession>
<feature type="compositionally biased region" description="Polar residues" evidence="1">
    <location>
        <begin position="18"/>
        <end position="31"/>
    </location>
</feature>